<sequence length="106" mass="11304">MGKITSPLSTANWRRPQFSHDQNTHQVKMPRKRKPSISATESDVTDAAIHWRKPVAGVDSLHSAIDPVFGGDNHILEKLDGDPSATAKCAVASAVPVASDGSKMSS</sequence>
<dbReference type="EMBL" id="PJEX01000225">
    <property type="protein sequence ID" value="TKW52700.1"/>
    <property type="molecule type" value="Genomic_DNA"/>
</dbReference>
<feature type="compositionally biased region" description="Polar residues" evidence="1">
    <location>
        <begin position="1"/>
        <end position="12"/>
    </location>
</feature>
<accession>A0A4U6XAJ7</accession>
<keyword evidence="3" id="KW-1185">Reference proteome</keyword>
<comment type="caution">
    <text evidence="2">The sequence shown here is derived from an EMBL/GenBank/DDBJ whole genome shotgun (WGS) entry which is preliminary data.</text>
</comment>
<feature type="region of interest" description="Disordered" evidence="1">
    <location>
        <begin position="1"/>
        <end position="45"/>
    </location>
</feature>
<proteinExistence type="predicted"/>
<organism evidence="2 3">
    <name type="scientific">Colletotrichum tanaceti</name>
    <dbReference type="NCBI Taxonomy" id="1306861"/>
    <lineage>
        <taxon>Eukaryota</taxon>
        <taxon>Fungi</taxon>
        <taxon>Dikarya</taxon>
        <taxon>Ascomycota</taxon>
        <taxon>Pezizomycotina</taxon>
        <taxon>Sordariomycetes</taxon>
        <taxon>Hypocreomycetidae</taxon>
        <taxon>Glomerellales</taxon>
        <taxon>Glomerellaceae</taxon>
        <taxon>Colletotrichum</taxon>
        <taxon>Colletotrichum destructivum species complex</taxon>
    </lineage>
</organism>
<reference evidence="2 3" key="1">
    <citation type="journal article" date="2019" name="PLoS ONE">
        <title>Comparative genome analysis indicates high evolutionary potential of pathogenicity genes in Colletotrichum tanaceti.</title>
        <authorList>
            <person name="Lelwala R.V."/>
            <person name="Korhonen P.K."/>
            <person name="Young N.D."/>
            <person name="Scott J.B."/>
            <person name="Ades P.A."/>
            <person name="Gasser R.B."/>
            <person name="Taylor P.W.J."/>
        </authorList>
    </citation>
    <scope>NUCLEOTIDE SEQUENCE [LARGE SCALE GENOMIC DNA]</scope>
    <source>
        <strain evidence="2">BRIP57314</strain>
    </source>
</reference>
<evidence type="ECO:0000256" key="1">
    <source>
        <dbReference type="SAM" id="MobiDB-lite"/>
    </source>
</evidence>
<evidence type="ECO:0000313" key="2">
    <source>
        <dbReference type="EMBL" id="TKW52700.1"/>
    </source>
</evidence>
<dbReference type="AlphaFoldDB" id="A0A4U6XAJ7"/>
<name>A0A4U6XAJ7_9PEZI</name>
<gene>
    <name evidence="2" type="ORF">CTA1_5698</name>
</gene>
<protein>
    <submittedName>
        <fullName evidence="2">Uncharacterized protein</fullName>
    </submittedName>
</protein>
<dbReference type="Proteomes" id="UP000310108">
    <property type="component" value="Unassembled WGS sequence"/>
</dbReference>
<evidence type="ECO:0000313" key="3">
    <source>
        <dbReference type="Proteomes" id="UP000310108"/>
    </source>
</evidence>